<evidence type="ECO:0000313" key="3">
    <source>
        <dbReference type="Proteomes" id="UP000095463"/>
    </source>
</evidence>
<evidence type="ECO:0000256" key="1">
    <source>
        <dbReference type="SAM" id="Phobius"/>
    </source>
</evidence>
<feature type="transmembrane region" description="Helical" evidence="1">
    <location>
        <begin position="358"/>
        <end position="380"/>
    </location>
</feature>
<dbReference type="EMBL" id="LAJE02000237">
    <property type="protein sequence ID" value="OEO30010.1"/>
    <property type="molecule type" value="Genomic_DNA"/>
</dbReference>
<evidence type="ECO:0000313" key="2">
    <source>
        <dbReference type="EMBL" id="OEO30010.1"/>
    </source>
</evidence>
<keyword evidence="1" id="KW-0812">Transmembrane</keyword>
<proteinExistence type="predicted"/>
<protein>
    <recommendedName>
        <fullName evidence="4">Egg lysin</fullName>
    </recommendedName>
</protein>
<comment type="caution">
    <text evidence="2">The sequence shown here is derived from an EMBL/GenBank/DDBJ whole genome shotgun (WGS) entry which is preliminary data.</text>
</comment>
<name>A0A1E5XN14_9HYPH</name>
<dbReference type="InterPro" id="IPR021830">
    <property type="entry name" value="DUF3422"/>
</dbReference>
<organism evidence="2 3">
    <name type="scientific">Devosia insulae DS-56</name>
    <dbReference type="NCBI Taxonomy" id="1116389"/>
    <lineage>
        <taxon>Bacteria</taxon>
        <taxon>Pseudomonadati</taxon>
        <taxon>Pseudomonadota</taxon>
        <taxon>Alphaproteobacteria</taxon>
        <taxon>Hyphomicrobiales</taxon>
        <taxon>Devosiaceae</taxon>
        <taxon>Devosia</taxon>
    </lineage>
</organism>
<feature type="transmembrane region" description="Helical" evidence="1">
    <location>
        <begin position="392"/>
        <end position="410"/>
    </location>
</feature>
<dbReference type="RefSeq" id="WP_069910752.1">
    <property type="nucleotide sequence ID" value="NZ_LAJE02000237.1"/>
</dbReference>
<keyword evidence="1" id="KW-0472">Membrane</keyword>
<accession>A0A1E5XN14</accession>
<dbReference type="AlphaFoldDB" id="A0A1E5XN14"/>
<dbReference type="Pfam" id="PF11902">
    <property type="entry name" value="DUF3422"/>
    <property type="match status" value="1"/>
</dbReference>
<keyword evidence="3" id="KW-1185">Reference proteome</keyword>
<dbReference type="Proteomes" id="UP000095463">
    <property type="component" value="Unassembled WGS sequence"/>
</dbReference>
<dbReference type="OrthoDB" id="9767470at2"/>
<evidence type="ECO:0008006" key="4">
    <source>
        <dbReference type="Google" id="ProtNLM"/>
    </source>
</evidence>
<sequence length="418" mass="46377">MTAVAEWHEHAYRRLIDAETHARPVLGMTPPIRIRRLAFMSADGGSDLRALHEQMAVVAGVLPEGPAWARQLAFSRDGRQVTWELHNEFATMTWSGAADDWDAKPLGIGLELHEKLLLVFATRIDVMPTDTIEPAALAGFNPLSLCYSSIFDDGAQAATDFHLDADGFTRFEVAAGRSGELRIGVIVRRLLEIETYRTMALIGLPLAREMGGRVATYERQLGAIMQQVGQGGDTAEDHQLSLEALHKLSVDISRTVEETSFRFAATQAYGEVLAERLTRLREHAIGEFTTIERFLNNRVHPALATCKAMEKRLSGLTEKVRRSISLLDARITLSIQTQNRSVLDAISQTGRSQYRLQLTVEGLSIIAISYYALGILGYIFEGLHEVLPFTKGEMLAVSAPLVVFLVFLGIRRLRGRHS</sequence>
<gene>
    <name evidence="2" type="ORF">VW23_023260</name>
</gene>
<keyword evidence="1" id="KW-1133">Transmembrane helix</keyword>
<reference evidence="2 3" key="1">
    <citation type="journal article" date="2015" name="Genome Announc.">
        <title>Genome Assemblies of Three Soil-Associated Devosia species: D. insulae, D. limi, and D. soli.</title>
        <authorList>
            <person name="Hassan Y.I."/>
            <person name="Lepp D."/>
            <person name="Zhou T."/>
        </authorList>
    </citation>
    <scope>NUCLEOTIDE SEQUENCE [LARGE SCALE GENOMIC DNA]</scope>
    <source>
        <strain evidence="2 3">DS-56</strain>
    </source>
</reference>